<dbReference type="AlphaFoldDB" id="A0AAD7I615"/>
<sequence>MSFHSQLSPVFLSWNLPGVDAAFRFRGRQRECELGRGEIAPGAPRLYQLRHPRRYTRRRPRPPMVPWRPRTVLDTLDCLNTNARTDLDFAFAAAQSTPRDDRERERR</sequence>
<protein>
    <submittedName>
        <fullName evidence="1">Uncharacterized protein</fullName>
    </submittedName>
</protein>
<comment type="caution">
    <text evidence="1">The sequence shown here is derived from an EMBL/GenBank/DDBJ whole genome shotgun (WGS) entry which is preliminary data.</text>
</comment>
<reference evidence="1" key="1">
    <citation type="submission" date="2023-03" db="EMBL/GenBank/DDBJ databases">
        <title>Massive genome expansion in bonnet fungi (Mycena s.s.) driven by repeated elements and novel gene families across ecological guilds.</title>
        <authorList>
            <consortium name="Lawrence Berkeley National Laboratory"/>
            <person name="Harder C.B."/>
            <person name="Miyauchi S."/>
            <person name="Viragh M."/>
            <person name="Kuo A."/>
            <person name="Thoen E."/>
            <person name="Andreopoulos B."/>
            <person name="Lu D."/>
            <person name="Skrede I."/>
            <person name="Drula E."/>
            <person name="Henrissat B."/>
            <person name="Morin E."/>
            <person name="Kohler A."/>
            <person name="Barry K."/>
            <person name="LaButti K."/>
            <person name="Morin E."/>
            <person name="Salamov A."/>
            <person name="Lipzen A."/>
            <person name="Mereny Z."/>
            <person name="Hegedus B."/>
            <person name="Baldrian P."/>
            <person name="Stursova M."/>
            <person name="Weitz H."/>
            <person name="Taylor A."/>
            <person name="Grigoriev I.V."/>
            <person name="Nagy L.G."/>
            <person name="Martin F."/>
            <person name="Kauserud H."/>
        </authorList>
    </citation>
    <scope>NUCLEOTIDE SEQUENCE</scope>
    <source>
        <strain evidence="1">CBHHK182m</strain>
    </source>
</reference>
<proteinExistence type="predicted"/>
<evidence type="ECO:0000313" key="1">
    <source>
        <dbReference type="EMBL" id="KAJ7735031.1"/>
    </source>
</evidence>
<gene>
    <name evidence="1" type="ORF">B0H16DRAFT_1731538</name>
</gene>
<dbReference type="Proteomes" id="UP001215598">
    <property type="component" value="Unassembled WGS sequence"/>
</dbReference>
<accession>A0AAD7I615</accession>
<dbReference type="EMBL" id="JARKIB010000129">
    <property type="protein sequence ID" value="KAJ7735031.1"/>
    <property type="molecule type" value="Genomic_DNA"/>
</dbReference>
<keyword evidence="2" id="KW-1185">Reference proteome</keyword>
<name>A0AAD7I615_9AGAR</name>
<organism evidence="1 2">
    <name type="scientific">Mycena metata</name>
    <dbReference type="NCBI Taxonomy" id="1033252"/>
    <lineage>
        <taxon>Eukaryota</taxon>
        <taxon>Fungi</taxon>
        <taxon>Dikarya</taxon>
        <taxon>Basidiomycota</taxon>
        <taxon>Agaricomycotina</taxon>
        <taxon>Agaricomycetes</taxon>
        <taxon>Agaricomycetidae</taxon>
        <taxon>Agaricales</taxon>
        <taxon>Marasmiineae</taxon>
        <taxon>Mycenaceae</taxon>
        <taxon>Mycena</taxon>
    </lineage>
</organism>
<evidence type="ECO:0000313" key="2">
    <source>
        <dbReference type="Proteomes" id="UP001215598"/>
    </source>
</evidence>